<proteinExistence type="predicted"/>
<dbReference type="InterPro" id="IPR011256">
    <property type="entry name" value="Reg_factor_effector_dom_sf"/>
</dbReference>
<evidence type="ECO:0000259" key="1">
    <source>
        <dbReference type="SMART" id="SM00871"/>
    </source>
</evidence>
<dbReference type="InterPro" id="IPR010499">
    <property type="entry name" value="AraC_E-bd"/>
</dbReference>
<name>U4QY18_9FIRM</name>
<protein>
    <submittedName>
        <fullName evidence="2">Transcriptional regulator</fullName>
    </submittedName>
</protein>
<dbReference type="EMBL" id="ATAY01000094">
    <property type="protein sequence ID" value="EPR08037.1"/>
    <property type="molecule type" value="Genomic_DNA"/>
</dbReference>
<evidence type="ECO:0000313" key="3">
    <source>
        <dbReference type="Proteomes" id="UP000016860"/>
    </source>
</evidence>
<sequence length="158" mass="18030">MLQIEREKSFKAENVLSLRRKVTQSQANEEMNKIAKYLKENSLKQTGPIITATFAIDSGLSEPLIDMEILVPIDKKISSPVEYKFKDIFHIKHAVHAKHVGTPATLHKTYNDLFTYIKENNLQQITTAYNVYIKNIESRQPADNLNIDVYIGVNPSVL</sequence>
<dbReference type="SUPFAM" id="SSF55136">
    <property type="entry name" value="Probable bacterial effector-binding domain"/>
    <property type="match status" value="1"/>
</dbReference>
<reference evidence="2 3" key="1">
    <citation type="journal article" date="2013" name="Genome Announc.">
        <title>Draft Genome Sequence of the Cellulolytic Bacterium Clostridium papyrosolvens C7 (ATCC 700395).</title>
        <authorList>
            <person name="Zepeda V."/>
            <person name="Dassa B."/>
            <person name="Borovok I."/>
            <person name="Lamed R."/>
            <person name="Bayer E.A."/>
            <person name="Cate J.H."/>
        </authorList>
    </citation>
    <scope>NUCLEOTIDE SEQUENCE [LARGE SCALE GENOMIC DNA]</scope>
    <source>
        <strain evidence="2 3">C7</strain>
    </source>
</reference>
<dbReference type="RefSeq" id="WP_020817148.1">
    <property type="nucleotide sequence ID" value="NZ_ATAY01000094.1"/>
</dbReference>
<dbReference type="Pfam" id="PF06445">
    <property type="entry name" value="GyrI-like"/>
    <property type="match status" value="1"/>
</dbReference>
<dbReference type="SMART" id="SM00871">
    <property type="entry name" value="AraC_E_bind"/>
    <property type="match status" value="1"/>
</dbReference>
<evidence type="ECO:0000313" key="2">
    <source>
        <dbReference type="EMBL" id="EPR08037.1"/>
    </source>
</evidence>
<organism evidence="2 3">
    <name type="scientific">Ruminiclostridium papyrosolvens C7</name>
    <dbReference type="NCBI Taxonomy" id="1330534"/>
    <lineage>
        <taxon>Bacteria</taxon>
        <taxon>Bacillati</taxon>
        <taxon>Bacillota</taxon>
        <taxon>Clostridia</taxon>
        <taxon>Eubacteriales</taxon>
        <taxon>Oscillospiraceae</taxon>
        <taxon>Ruminiclostridium</taxon>
    </lineage>
</organism>
<dbReference type="AlphaFoldDB" id="U4QY18"/>
<feature type="domain" description="AraC effector-binding" evidence="1">
    <location>
        <begin position="3"/>
        <end position="154"/>
    </location>
</feature>
<dbReference type="STRING" id="1330534.L323_18945"/>
<dbReference type="OrthoDB" id="2606326at2"/>
<comment type="caution">
    <text evidence="2">The sequence shown here is derived from an EMBL/GenBank/DDBJ whole genome shotgun (WGS) entry which is preliminary data.</text>
</comment>
<gene>
    <name evidence="2" type="ORF">L323_18945</name>
</gene>
<dbReference type="Gene3D" id="3.20.80.10">
    <property type="entry name" value="Regulatory factor, effector binding domain"/>
    <property type="match status" value="1"/>
</dbReference>
<dbReference type="PATRIC" id="fig|1330534.3.peg.3758"/>
<dbReference type="InterPro" id="IPR029442">
    <property type="entry name" value="GyrI-like"/>
</dbReference>
<dbReference type="Proteomes" id="UP000016860">
    <property type="component" value="Unassembled WGS sequence"/>
</dbReference>
<accession>U4QY18</accession>